<organism evidence="1">
    <name type="scientific">Caldiarchaeum subterraneum</name>
    <dbReference type="NCBI Taxonomy" id="311458"/>
    <lineage>
        <taxon>Archaea</taxon>
        <taxon>Nitrososphaerota</taxon>
        <taxon>Candidatus Caldarchaeales</taxon>
        <taxon>Candidatus Caldarchaeaceae</taxon>
        <taxon>Candidatus Caldarchaeum</taxon>
    </lineage>
</organism>
<protein>
    <submittedName>
        <fullName evidence="1">Lrp/AsnC family transcriptional regulator</fullName>
    </submittedName>
</protein>
<proteinExistence type="predicted"/>
<sequence length="336" mass="39398">MKLSSPPTRWALTSVVAAAMKYGPTRVSRIAYELDMPVETCRYYLKRFYKAGFRFLPVVDYRALGLSPHVAFIRFSKQIDGKKRENFLRWLDSVYVVYRASLNQEREYMLEVVPPEGDGKTYERILSFLQDAGVFENYQLHNIVDGYYQPTWLAMYDFTREGWADKIEGVDVPKIPLSVNKGTVKFDKTDLLILKELEKEPTVKMNTISQRYDVAPQLLSYHREKHVEGSRLITGFIPIGRNIQQSTKMTLLHYTTDNFETDLFEDYLHSIRQANKCLLLRLHTPFSIIIQQNYPRFEISPSSVLLFTIPSEHYLQNEWTHLRVFEEQLEKLTKLA</sequence>
<evidence type="ECO:0000313" key="1">
    <source>
        <dbReference type="EMBL" id="HHK69067.1"/>
    </source>
</evidence>
<dbReference type="AlphaFoldDB" id="A0A7C5Q7I9"/>
<dbReference type="EMBL" id="DRWN01000068">
    <property type="protein sequence ID" value="HHK69067.1"/>
    <property type="molecule type" value="Genomic_DNA"/>
</dbReference>
<accession>A0A7C5Q7I9</accession>
<comment type="caution">
    <text evidence="1">The sequence shown here is derived from an EMBL/GenBank/DDBJ whole genome shotgun (WGS) entry which is preliminary data.</text>
</comment>
<gene>
    <name evidence="1" type="ORF">ENM11_07990</name>
</gene>
<name>A0A7C5Q7I9_CALS0</name>
<reference evidence="1" key="1">
    <citation type="journal article" date="2020" name="mSystems">
        <title>Genome- and Community-Level Interaction Insights into Carbon Utilization and Element Cycling Functions of Hydrothermarchaeota in Hydrothermal Sediment.</title>
        <authorList>
            <person name="Zhou Z."/>
            <person name="Liu Y."/>
            <person name="Xu W."/>
            <person name="Pan J."/>
            <person name="Luo Z.H."/>
            <person name="Li M."/>
        </authorList>
    </citation>
    <scope>NUCLEOTIDE SEQUENCE [LARGE SCALE GENOMIC DNA]</scope>
    <source>
        <strain evidence="1">SpSt-1056</strain>
    </source>
</reference>